<dbReference type="GO" id="GO:0016020">
    <property type="term" value="C:membrane"/>
    <property type="evidence" value="ECO:0007669"/>
    <property type="project" value="InterPro"/>
</dbReference>
<accession>A0A3B1B5Z6</accession>
<keyword evidence="1" id="KW-0812">Transmembrane</keyword>
<dbReference type="Pfam" id="PF02325">
    <property type="entry name" value="CCB3_YggT"/>
    <property type="match status" value="2"/>
</dbReference>
<feature type="transmembrane region" description="Helical" evidence="1">
    <location>
        <begin position="7"/>
        <end position="29"/>
    </location>
</feature>
<organism evidence="2">
    <name type="scientific">hydrothermal vent metagenome</name>
    <dbReference type="NCBI Taxonomy" id="652676"/>
    <lineage>
        <taxon>unclassified sequences</taxon>
        <taxon>metagenomes</taxon>
        <taxon>ecological metagenomes</taxon>
    </lineage>
</organism>
<keyword evidence="2" id="KW-0132">Cell division</keyword>
<dbReference type="PANTHER" id="PTHR33219:SF14">
    <property type="entry name" value="PROTEIN COFACTOR ASSEMBLY OF COMPLEX C SUBUNIT B CCB3, CHLOROPLASTIC-RELATED"/>
    <property type="match status" value="1"/>
</dbReference>
<dbReference type="AlphaFoldDB" id="A0A3B1B5Z6"/>
<dbReference type="PANTHER" id="PTHR33219">
    <property type="entry name" value="YLMG HOMOLOG PROTEIN 2, CHLOROPLASTIC"/>
    <property type="match status" value="1"/>
</dbReference>
<feature type="transmembrane region" description="Helical" evidence="1">
    <location>
        <begin position="163"/>
        <end position="184"/>
    </location>
</feature>
<proteinExistence type="predicted"/>
<dbReference type="GO" id="GO:0051301">
    <property type="term" value="P:cell division"/>
    <property type="evidence" value="ECO:0007669"/>
    <property type="project" value="UniProtKB-KW"/>
</dbReference>
<evidence type="ECO:0000256" key="1">
    <source>
        <dbReference type="SAM" id="Phobius"/>
    </source>
</evidence>
<sequence length="195" mass="21632">MGYFLQFANLVIQIIFGILIFFVLARFILQLVRADFYNPISQMFVKVTNPMLKPLRSFIPGFLGLDFAAIVLLLILQSLELVLTHAIGGYGLHGPIMFTVEAIGLLIQHAAQLFMICIIIIVIMSWINPGAFQHPLAQIAMQITNPLLQPLRKLIPAQAGIDFTPILALIIIFAVMFLVAAPLIDLPHAPTFKSI</sequence>
<dbReference type="EMBL" id="UOFR01000076">
    <property type="protein sequence ID" value="VAX00517.1"/>
    <property type="molecule type" value="Genomic_DNA"/>
</dbReference>
<dbReference type="InterPro" id="IPR003425">
    <property type="entry name" value="CCB3/YggT"/>
</dbReference>
<protein>
    <submittedName>
        <fullName evidence="2">Cell division integral membrane protein, YggT and half-length relatives</fullName>
    </submittedName>
</protein>
<feature type="transmembrane region" description="Helical" evidence="1">
    <location>
        <begin position="113"/>
        <end position="132"/>
    </location>
</feature>
<feature type="transmembrane region" description="Helical" evidence="1">
    <location>
        <begin position="58"/>
        <end position="76"/>
    </location>
</feature>
<keyword evidence="2" id="KW-0131">Cell cycle</keyword>
<evidence type="ECO:0000313" key="2">
    <source>
        <dbReference type="EMBL" id="VAX00517.1"/>
    </source>
</evidence>
<reference evidence="2" key="1">
    <citation type="submission" date="2018-06" db="EMBL/GenBank/DDBJ databases">
        <authorList>
            <person name="Zhirakovskaya E."/>
        </authorList>
    </citation>
    <scope>NUCLEOTIDE SEQUENCE</scope>
</reference>
<name>A0A3B1B5Z6_9ZZZZ</name>
<keyword evidence="1" id="KW-0472">Membrane</keyword>
<keyword evidence="1" id="KW-1133">Transmembrane helix</keyword>
<feature type="transmembrane region" description="Helical" evidence="1">
    <location>
        <begin position="88"/>
        <end position="107"/>
    </location>
</feature>
<gene>
    <name evidence="2" type="ORF">MNBD_GAMMA21-126</name>
</gene>